<protein>
    <recommendedName>
        <fullName evidence="3">Tetracycline repressor TetR C-terminal domain-containing protein</fullName>
    </recommendedName>
</protein>
<comment type="caution">
    <text evidence="1">The sequence shown here is derived from an EMBL/GenBank/DDBJ whole genome shotgun (WGS) entry which is preliminary data.</text>
</comment>
<dbReference type="RefSeq" id="WP_344019049.1">
    <property type="nucleotide sequence ID" value="NZ_BAAAJK010000004.1"/>
</dbReference>
<dbReference type="EMBL" id="BAAAJK010000004">
    <property type="protein sequence ID" value="GAA1382922.1"/>
    <property type="molecule type" value="Genomic_DNA"/>
</dbReference>
<gene>
    <name evidence="1" type="ORF">GCM10009613_11580</name>
</gene>
<keyword evidence="2" id="KW-1185">Reference proteome</keyword>
<evidence type="ECO:0008006" key="3">
    <source>
        <dbReference type="Google" id="ProtNLM"/>
    </source>
</evidence>
<name>A0ABN1XQ47_9PSEU</name>
<dbReference type="Proteomes" id="UP001501414">
    <property type="component" value="Unassembled WGS sequence"/>
</dbReference>
<evidence type="ECO:0000313" key="1">
    <source>
        <dbReference type="EMBL" id="GAA1382922.1"/>
    </source>
</evidence>
<sequence length="94" mass="10301">MTAPEEATMVHDVVEMLDRLRRRRVHVLTAAEVHVGRAVAAGADPRNHEVLVAAWARADLDVPRPVLELPGMDPRLSALVGGAVQFFVDHECES</sequence>
<reference evidence="1 2" key="1">
    <citation type="journal article" date="2019" name="Int. J. Syst. Evol. Microbiol.">
        <title>The Global Catalogue of Microorganisms (GCM) 10K type strain sequencing project: providing services to taxonomists for standard genome sequencing and annotation.</title>
        <authorList>
            <consortium name="The Broad Institute Genomics Platform"/>
            <consortium name="The Broad Institute Genome Sequencing Center for Infectious Disease"/>
            <person name="Wu L."/>
            <person name="Ma J."/>
        </authorList>
    </citation>
    <scope>NUCLEOTIDE SEQUENCE [LARGE SCALE GENOMIC DNA]</scope>
    <source>
        <strain evidence="1 2">JCM 11896</strain>
    </source>
</reference>
<proteinExistence type="predicted"/>
<evidence type="ECO:0000313" key="2">
    <source>
        <dbReference type="Proteomes" id="UP001501414"/>
    </source>
</evidence>
<organism evidence="1 2">
    <name type="scientific">Pseudonocardia kongjuensis</name>
    <dbReference type="NCBI Taxonomy" id="102227"/>
    <lineage>
        <taxon>Bacteria</taxon>
        <taxon>Bacillati</taxon>
        <taxon>Actinomycetota</taxon>
        <taxon>Actinomycetes</taxon>
        <taxon>Pseudonocardiales</taxon>
        <taxon>Pseudonocardiaceae</taxon>
        <taxon>Pseudonocardia</taxon>
    </lineage>
</organism>
<accession>A0ABN1XQ47</accession>